<proteinExistence type="predicted"/>
<comment type="caution">
    <text evidence="1">The sequence shown here is derived from an EMBL/GenBank/DDBJ whole genome shotgun (WGS) entry which is preliminary data.</text>
</comment>
<dbReference type="InterPro" id="IPR023214">
    <property type="entry name" value="HAD_sf"/>
</dbReference>
<dbReference type="STRING" id="5098.A0A507R160"/>
<organism evidence="1 2">
    <name type="scientific">Monascus purpureus</name>
    <name type="common">Red mold</name>
    <name type="synonym">Monascus anka</name>
    <dbReference type="NCBI Taxonomy" id="5098"/>
    <lineage>
        <taxon>Eukaryota</taxon>
        <taxon>Fungi</taxon>
        <taxon>Dikarya</taxon>
        <taxon>Ascomycota</taxon>
        <taxon>Pezizomycotina</taxon>
        <taxon>Eurotiomycetes</taxon>
        <taxon>Eurotiomycetidae</taxon>
        <taxon>Eurotiales</taxon>
        <taxon>Aspergillaceae</taxon>
        <taxon>Monascus</taxon>
    </lineage>
</organism>
<evidence type="ECO:0000313" key="1">
    <source>
        <dbReference type="EMBL" id="TQB74248.1"/>
    </source>
</evidence>
<sequence>MAASTSQPLRVHLICDFDGTIAQSSTLSILARVGYHRNPTARPWSEITSAYMRDLQHHRDTYTNTKLRTTKNRNDGIHEELAYLDSLRPVERASIERIEAAGVFKDVTPADLSRGASKAVREGKITFRSGWDRLVQDVRATGGWTEVISVNWSRVFIRAAIDAAFPAALLAGSPDSDFKIAANDIMEDGSGGITRPFRHPDGGIWTAEDKMRLVKETLDAYPRTIYVGDSVTDLRCLLEKRIVGIIVRDEEMTFEQKELKEILDKSGIVVKHVSEWDEEEWSSADPSQLYWARDFGEICDSPLFARS</sequence>
<dbReference type="OrthoDB" id="10255128at2759"/>
<dbReference type="InterPro" id="IPR036412">
    <property type="entry name" value="HAD-like_sf"/>
</dbReference>
<gene>
    <name evidence="1" type="ORF">MPDQ_004971</name>
</gene>
<accession>A0A507R160</accession>
<dbReference type="InterPro" id="IPR050849">
    <property type="entry name" value="HAD-like_hydrolase_phosphatase"/>
</dbReference>
<dbReference type="PANTHER" id="PTHR28181:SF1">
    <property type="entry name" value="COLD TOLERANCE PROTEIN 1"/>
    <property type="match status" value="1"/>
</dbReference>
<reference evidence="1 2" key="1">
    <citation type="submission" date="2019-06" db="EMBL/GenBank/DDBJ databases">
        <title>Wine fermentation using esterase from Monascus purpureus.</title>
        <authorList>
            <person name="Geng C."/>
            <person name="Zhang Y."/>
        </authorList>
    </citation>
    <scope>NUCLEOTIDE SEQUENCE [LARGE SCALE GENOMIC DNA]</scope>
    <source>
        <strain evidence="1">HQ1</strain>
    </source>
</reference>
<dbReference type="PANTHER" id="PTHR28181">
    <property type="entry name" value="UPF0655 PROTEIN YCR015C"/>
    <property type="match status" value="1"/>
</dbReference>
<keyword evidence="2" id="KW-1185">Reference proteome</keyword>
<dbReference type="EMBL" id="VIFY01000033">
    <property type="protein sequence ID" value="TQB74248.1"/>
    <property type="molecule type" value="Genomic_DNA"/>
</dbReference>
<dbReference type="Proteomes" id="UP000319663">
    <property type="component" value="Unassembled WGS sequence"/>
</dbReference>
<name>A0A507R160_MONPU</name>
<dbReference type="Gene3D" id="3.40.50.1000">
    <property type="entry name" value="HAD superfamily/HAD-like"/>
    <property type="match status" value="1"/>
</dbReference>
<dbReference type="SUPFAM" id="SSF56784">
    <property type="entry name" value="HAD-like"/>
    <property type="match status" value="1"/>
</dbReference>
<evidence type="ECO:0000313" key="2">
    <source>
        <dbReference type="Proteomes" id="UP000319663"/>
    </source>
</evidence>
<evidence type="ECO:0008006" key="3">
    <source>
        <dbReference type="Google" id="ProtNLM"/>
    </source>
</evidence>
<protein>
    <recommendedName>
        <fullName evidence="3">Haloacid dehalogenase-like hydrolase</fullName>
    </recommendedName>
</protein>
<dbReference type="AlphaFoldDB" id="A0A507R160"/>